<sequence length="159" mass="17674">MDRANTEVTSLPPFELLLRVRYSECDAQEVVFNARYADYADLAATEFMREVIGGYQAMIGQGLDNQVVNLQISWQNSAKFDDVLCLSVHTTHVGNTSFTMQITMSDWLSKRAIATAEIVYVMLSSASFTKIPVPQIIKEQLLKGAPGKRTNLAGIHIDT</sequence>
<evidence type="ECO:0000313" key="5">
    <source>
        <dbReference type="Proteomes" id="UP000009282"/>
    </source>
</evidence>
<dbReference type="EMBL" id="CP003060">
    <property type="protein sequence ID" value="AEP31599.1"/>
    <property type="molecule type" value="Genomic_DNA"/>
</dbReference>
<accession>G4QNP1</accession>
<keyword evidence="2" id="KW-0378">Hydrolase</keyword>
<dbReference type="GO" id="GO:0047617">
    <property type="term" value="F:fatty acyl-CoA hydrolase activity"/>
    <property type="evidence" value="ECO:0007669"/>
    <property type="project" value="TreeGrafter"/>
</dbReference>
<dbReference type="SUPFAM" id="SSF54637">
    <property type="entry name" value="Thioesterase/thiol ester dehydrase-isomerase"/>
    <property type="match status" value="1"/>
</dbReference>
<evidence type="ECO:0000259" key="3">
    <source>
        <dbReference type="Pfam" id="PF03061"/>
    </source>
</evidence>
<name>G4QNP1_GLANF</name>
<dbReference type="InterPro" id="IPR006683">
    <property type="entry name" value="Thioestr_dom"/>
</dbReference>
<dbReference type="CDD" id="cd00586">
    <property type="entry name" value="4HBT"/>
    <property type="match status" value="1"/>
</dbReference>
<dbReference type="PANTHER" id="PTHR31793">
    <property type="entry name" value="4-HYDROXYBENZOYL-COA THIOESTERASE FAMILY MEMBER"/>
    <property type="match status" value="1"/>
</dbReference>
<dbReference type="eggNOG" id="COG0824">
    <property type="taxonomic scope" value="Bacteria"/>
</dbReference>
<comment type="similarity">
    <text evidence="1">Belongs to the 4-hydroxybenzoyl-CoA thioesterase family.</text>
</comment>
<reference evidence="4 5" key="1">
    <citation type="journal article" date="2011" name="J. Bacteriol.">
        <title>Complete genome sequence of seawater bacterium Glaciecola nitratireducens FR1064T.</title>
        <authorList>
            <person name="Bian F."/>
            <person name="Qin Q.L."/>
            <person name="Xie B.B."/>
            <person name="Shu Y.L."/>
            <person name="Zhang X.Y."/>
            <person name="Yu Y."/>
            <person name="Chen B."/>
            <person name="Chen X.L."/>
            <person name="Zhou B.C."/>
            <person name="Zhang Y.Z."/>
        </authorList>
    </citation>
    <scope>NUCLEOTIDE SEQUENCE [LARGE SCALE GENOMIC DNA]</scope>
    <source>
        <strain evidence="5">JCM 12485 / KCTC 12276 / FR1064</strain>
    </source>
</reference>
<gene>
    <name evidence="4" type="ordered locus">GNIT_3505</name>
</gene>
<dbReference type="Gene3D" id="3.10.129.10">
    <property type="entry name" value="Hotdog Thioesterase"/>
    <property type="match status" value="1"/>
</dbReference>
<evidence type="ECO:0000256" key="2">
    <source>
        <dbReference type="ARBA" id="ARBA00022801"/>
    </source>
</evidence>
<dbReference type="InterPro" id="IPR029069">
    <property type="entry name" value="HotDog_dom_sf"/>
</dbReference>
<keyword evidence="5" id="KW-1185">Reference proteome</keyword>
<evidence type="ECO:0000313" key="4">
    <source>
        <dbReference type="EMBL" id="AEP31599.1"/>
    </source>
</evidence>
<dbReference type="STRING" id="1085623.GNIT_3505"/>
<dbReference type="OrthoDB" id="9799036at2"/>
<protein>
    <submittedName>
        <fullName evidence="4">4-hydroxybenzoyl-CoA thioesterase</fullName>
    </submittedName>
</protein>
<dbReference type="HOGENOM" id="CLU_101141_5_0_6"/>
<dbReference type="KEGG" id="gni:GNIT_3505"/>
<dbReference type="RefSeq" id="WP_014110470.1">
    <property type="nucleotide sequence ID" value="NC_016041.1"/>
</dbReference>
<proteinExistence type="inferred from homology"/>
<dbReference type="InterPro" id="IPR050563">
    <property type="entry name" value="4-hydroxybenzoyl-CoA_TE"/>
</dbReference>
<dbReference type="PANTHER" id="PTHR31793:SF27">
    <property type="entry name" value="NOVEL THIOESTERASE SUPERFAMILY DOMAIN AND SAPOSIN A-TYPE DOMAIN CONTAINING PROTEIN (0610012H03RIK)"/>
    <property type="match status" value="1"/>
</dbReference>
<dbReference type="Proteomes" id="UP000009282">
    <property type="component" value="Chromosome"/>
</dbReference>
<dbReference type="AlphaFoldDB" id="G4QNP1"/>
<evidence type="ECO:0000256" key="1">
    <source>
        <dbReference type="ARBA" id="ARBA00005953"/>
    </source>
</evidence>
<organism evidence="4 5">
    <name type="scientific">Glaciecola nitratireducens (strain JCM 12485 / KCTC 12276 / FR1064)</name>
    <dbReference type="NCBI Taxonomy" id="1085623"/>
    <lineage>
        <taxon>Bacteria</taxon>
        <taxon>Pseudomonadati</taxon>
        <taxon>Pseudomonadota</taxon>
        <taxon>Gammaproteobacteria</taxon>
        <taxon>Alteromonadales</taxon>
        <taxon>Alteromonadaceae</taxon>
        <taxon>Brumicola</taxon>
    </lineage>
</organism>
<feature type="domain" description="Thioesterase" evidence="3">
    <location>
        <begin position="30"/>
        <end position="105"/>
    </location>
</feature>
<dbReference type="Pfam" id="PF03061">
    <property type="entry name" value="4HBT"/>
    <property type="match status" value="1"/>
</dbReference>